<proteinExistence type="predicted"/>
<keyword evidence="1" id="KW-0489">Methyltransferase</keyword>
<dbReference type="GO" id="GO:0032259">
    <property type="term" value="P:methylation"/>
    <property type="evidence" value="ECO:0007669"/>
    <property type="project" value="UniProtKB-KW"/>
</dbReference>
<reference evidence="1 2" key="1">
    <citation type="submission" date="2021-06" db="EMBL/GenBank/DDBJ databases">
        <title>Actinomycetes sequencing.</title>
        <authorList>
            <person name="Shan Q."/>
        </authorList>
    </citation>
    <scope>NUCLEOTIDE SEQUENCE [LARGE SCALE GENOMIC DNA]</scope>
    <source>
        <strain evidence="1 2">NEAU-G5</strain>
    </source>
</reference>
<dbReference type="NCBIfam" id="TIGR04371">
    <property type="entry name" value="methyltran_NanM"/>
    <property type="match status" value="1"/>
</dbReference>
<protein>
    <submittedName>
        <fullName evidence="1">Sugar O-methyltransferase</fullName>
        <ecNumber evidence="1">2.1.1.-</ecNumber>
    </submittedName>
</protein>
<dbReference type="SUPFAM" id="SSF53335">
    <property type="entry name" value="S-adenosyl-L-methionine-dependent methyltransferases"/>
    <property type="match status" value="1"/>
</dbReference>
<organism evidence="1 2">
    <name type="scientific">Nocardia albiluteola</name>
    <dbReference type="NCBI Taxonomy" id="2842303"/>
    <lineage>
        <taxon>Bacteria</taxon>
        <taxon>Bacillati</taxon>
        <taxon>Actinomycetota</taxon>
        <taxon>Actinomycetes</taxon>
        <taxon>Mycobacteriales</taxon>
        <taxon>Nocardiaceae</taxon>
        <taxon>Nocardia</taxon>
    </lineage>
</organism>
<keyword evidence="1" id="KW-0808">Transferase</keyword>
<comment type="caution">
    <text evidence="1">The sequence shown here is derived from an EMBL/GenBank/DDBJ whole genome shotgun (WGS) entry which is preliminary data.</text>
</comment>
<gene>
    <name evidence="1" type="ORF">KO481_02615</name>
</gene>
<dbReference type="Proteomes" id="UP000733379">
    <property type="component" value="Unassembled WGS sequence"/>
</dbReference>
<dbReference type="InterPro" id="IPR030807">
    <property type="entry name" value="Methyltran_NanM"/>
</dbReference>
<keyword evidence="2" id="KW-1185">Reference proteome</keyword>
<dbReference type="GO" id="GO:0008168">
    <property type="term" value="F:methyltransferase activity"/>
    <property type="evidence" value="ECO:0007669"/>
    <property type="project" value="UniProtKB-KW"/>
</dbReference>
<dbReference type="EC" id="2.1.1.-" evidence="1"/>
<evidence type="ECO:0000313" key="1">
    <source>
        <dbReference type="EMBL" id="MBU3060415.1"/>
    </source>
</evidence>
<accession>A0ABS6ATZ8</accession>
<dbReference type="EMBL" id="JAHKNI010000001">
    <property type="protein sequence ID" value="MBU3060415.1"/>
    <property type="molecule type" value="Genomic_DNA"/>
</dbReference>
<evidence type="ECO:0000313" key="2">
    <source>
        <dbReference type="Proteomes" id="UP000733379"/>
    </source>
</evidence>
<name>A0ABS6ATZ8_9NOCA</name>
<dbReference type="RefSeq" id="WP_215915284.1">
    <property type="nucleotide sequence ID" value="NZ_JAHKNI010000001.1"/>
</dbReference>
<dbReference type="InterPro" id="IPR029063">
    <property type="entry name" value="SAM-dependent_MTases_sf"/>
</dbReference>
<sequence>MTDVATPIADYEANVSRLRQLYSGHPASATSLWSREYVATGIDPTNFRADNVYVWQQSYGPGADIGNEEYGRSYRWLADNEGDLLARCTEDGAFGAHCVPIDGRPVSRDLLDSVAELGFLRSEFGDLSSLSFLDIGAGYGRVGHRMSEVAPGAGYICSDGIPESSALSAFYLAHRGLGTDKVVPLNDIASRLSSTRVDVALNIHSFPECPASAVEWWLGLLADHEIRYLFLVPNDVSGFRSTDGARVDLLPLLNRFGYRLETMRLKYRDRRFGDADWVFQMSHCLFVRNPAASAAPHILHD</sequence>